<dbReference type="SMART" id="SM00490">
    <property type="entry name" value="HELICc"/>
    <property type="match status" value="1"/>
</dbReference>
<reference evidence="5 6" key="1">
    <citation type="submission" date="2016-10" db="EMBL/GenBank/DDBJ databases">
        <authorList>
            <person name="de Groot N.N."/>
        </authorList>
    </citation>
    <scope>NUCLEOTIDE SEQUENCE [LARGE SCALE GENOMIC DNA]</scope>
    <source>
        <strain evidence="5 6">DSM 22024</strain>
    </source>
</reference>
<proteinExistence type="predicted"/>
<evidence type="ECO:0000256" key="2">
    <source>
        <dbReference type="ARBA" id="ARBA00022840"/>
    </source>
</evidence>
<dbReference type="PROSITE" id="PS51194">
    <property type="entry name" value="HELICASE_CTER"/>
    <property type="match status" value="1"/>
</dbReference>
<dbReference type="InterPro" id="IPR027417">
    <property type="entry name" value="P-loop_NTPase"/>
</dbReference>
<dbReference type="EMBL" id="LT629732">
    <property type="protein sequence ID" value="SDS27819.1"/>
    <property type="molecule type" value="Genomic_DNA"/>
</dbReference>
<dbReference type="GO" id="GO:0003677">
    <property type="term" value="F:DNA binding"/>
    <property type="evidence" value="ECO:0007669"/>
    <property type="project" value="TreeGrafter"/>
</dbReference>
<dbReference type="GO" id="GO:0016887">
    <property type="term" value="F:ATP hydrolysis activity"/>
    <property type="evidence" value="ECO:0007669"/>
    <property type="project" value="TreeGrafter"/>
</dbReference>
<gene>
    <name evidence="5" type="ORF">SAMN04489717_2177</name>
</gene>
<dbReference type="STRING" id="117157.SAMN04489717_2177"/>
<dbReference type="SUPFAM" id="SSF52540">
    <property type="entry name" value="P-loop containing nucleoside triphosphate hydrolases"/>
    <property type="match status" value="1"/>
</dbReference>
<dbReference type="InterPro" id="IPR001650">
    <property type="entry name" value="Helicase_C-like"/>
</dbReference>
<dbReference type="Pfam" id="PF00271">
    <property type="entry name" value="Helicase_C"/>
    <property type="match status" value="1"/>
</dbReference>
<name>A0A1H1QYC6_9ACTN</name>
<dbReference type="SMART" id="SM00487">
    <property type="entry name" value="DEXDc"/>
    <property type="match status" value="1"/>
</dbReference>
<dbReference type="InterPro" id="IPR052511">
    <property type="entry name" value="ATP-dep_Helicase"/>
</dbReference>
<keyword evidence="1" id="KW-0547">Nucleotide-binding</keyword>
<dbReference type="Pfam" id="PF00270">
    <property type="entry name" value="DEAD"/>
    <property type="match status" value="1"/>
</dbReference>
<evidence type="ECO:0000259" key="3">
    <source>
        <dbReference type="PROSITE" id="PS51192"/>
    </source>
</evidence>
<keyword evidence="5" id="KW-0347">Helicase</keyword>
<keyword evidence="5" id="KW-0378">Hydrolase</keyword>
<dbReference type="Gene3D" id="3.40.50.300">
    <property type="entry name" value="P-loop containing nucleotide triphosphate hydrolases"/>
    <property type="match status" value="2"/>
</dbReference>
<keyword evidence="2" id="KW-0067">ATP-binding</keyword>
<organism evidence="5 6">
    <name type="scientific">Actinopolymorpha singaporensis</name>
    <dbReference type="NCBI Taxonomy" id="117157"/>
    <lineage>
        <taxon>Bacteria</taxon>
        <taxon>Bacillati</taxon>
        <taxon>Actinomycetota</taxon>
        <taxon>Actinomycetes</taxon>
        <taxon>Propionibacteriales</taxon>
        <taxon>Actinopolymorphaceae</taxon>
        <taxon>Actinopolymorpha</taxon>
    </lineage>
</organism>
<accession>A0A1H1QYC6</accession>
<dbReference type="OrthoDB" id="3197455at2"/>
<dbReference type="InterPro" id="IPR014001">
    <property type="entry name" value="Helicase_ATP-bd"/>
</dbReference>
<dbReference type="InterPro" id="IPR011545">
    <property type="entry name" value="DEAD/DEAH_box_helicase_dom"/>
</dbReference>
<keyword evidence="6" id="KW-1185">Reference proteome</keyword>
<protein>
    <submittedName>
        <fullName evidence="5">ATP-dependent helicase Lhr and Lhr-like helicase</fullName>
    </submittedName>
</protein>
<feature type="domain" description="Helicase ATP-binding" evidence="3">
    <location>
        <begin position="32"/>
        <end position="211"/>
    </location>
</feature>
<evidence type="ECO:0000256" key="1">
    <source>
        <dbReference type="ARBA" id="ARBA00022741"/>
    </source>
</evidence>
<dbReference type="GO" id="GO:0005524">
    <property type="term" value="F:ATP binding"/>
    <property type="evidence" value="ECO:0007669"/>
    <property type="project" value="UniProtKB-KW"/>
</dbReference>
<dbReference type="PROSITE" id="PS51192">
    <property type="entry name" value="HELICASE_ATP_BIND_1"/>
    <property type="match status" value="1"/>
</dbReference>
<dbReference type="GO" id="GO:0004386">
    <property type="term" value="F:helicase activity"/>
    <property type="evidence" value="ECO:0007669"/>
    <property type="project" value="UniProtKB-KW"/>
</dbReference>
<evidence type="ECO:0000259" key="4">
    <source>
        <dbReference type="PROSITE" id="PS51194"/>
    </source>
</evidence>
<dbReference type="Proteomes" id="UP000198983">
    <property type="component" value="Chromosome I"/>
</dbReference>
<feature type="domain" description="Helicase C-terminal" evidence="4">
    <location>
        <begin position="237"/>
        <end position="385"/>
    </location>
</feature>
<dbReference type="PANTHER" id="PTHR47962:SF5">
    <property type="entry name" value="ATP-DEPENDENT HELICASE LHR-RELATED"/>
    <property type="match status" value="1"/>
</dbReference>
<sequence length="703" mass="76362">MSGFADLHPAVQYHVVNSLGWSSLRPLQEAAVSPVLAGEDALLLAPTAGGKTEAAMLPLLSRMAAGGWRGLSVLYVCPLRALVNNLEPRLSAMTAWLGRRATVWHGDVPDSVRQRIAKDPPDVLLTTPESLEAMLMSARVDHQWLFGDLRTIVVDELHAFGGDDRGWHLLGVLSRLTRLASRAVQRVGLSATVGNPEVLLDWFAGDSPAARRVVNPPVAGSDAVPEVELDYVGSVQNAAHVIARLHQGEKRLVFCDSRTQVEDLAVALRYNGVQTFVSHSSLSAAERRQSEAGFAAASNCAIVATSTLELGVDIGDLDRVIQIDAPSTVAAFLQRMGRTGRRPGTTRNTLFLTTRQASLWQAASILLLWSRGYVEPVRPPVLPLHIVAQQILGLMLQERQVVHHDLWDWLDGLAVVPGADMVLAHLVAEGFVVDDGGLLSIGPRAEKEYGRRHFLELTSAFTSEPMLQVLFGRQVLGSLSALSLVTRPEGGPRLVLLGGRSWLVRHVDWRRRQVFVEATDLRGRSRWNGGGRTMSHELAWAHHDAVAGSSPDGVRLSRRAQDALGELREDHAFVSAGDRTYVVSDSAGAVNWWTFAGFAANSALAQGLSDLVDDTAAVGDLRLRLRPHVRAADLQSALDERREALLEARPCVDNAALDGLKFSAALPPELARATLAERLKDLSGVRWAREALLRDVDVSAGHR</sequence>
<dbReference type="AlphaFoldDB" id="A0A1H1QYC6"/>
<evidence type="ECO:0000313" key="6">
    <source>
        <dbReference type="Proteomes" id="UP000198983"/>
    </source>
</evidence>
<evidence type="ECO:0000313" key="5">
    <source>
        <dbReference type="EMBL" id="SDS27819.1"/>
    </source>
</evidence>
<dbReference type="PANTHER" id="PTHR47962">
    <property type="entry name" value="ATP-DEPENDENT HELICASE LHR-RELATED-RELATED"/>
    <property type="match status" value="1"/>
</dbReference>